<accession>W1UU80</accession>
<reference evidence="1 2" key="1">
    <citation type="submission" date="2013-12" db="EMBL/GenBank/DDBJ databases">
        <title>A Varibaculum cambriense genome reconstructed from a premature infant gut community with otherwise low bacterial novelty that shifts toward anaerobic metabolism during the third week of life.</title>
        <authorList>
            <person name="Brown C.T."/>
            <person name="Sharon I."/>
            <person name="Thomas B.C."/>
            <person name="Castelle C.J."/>
            <person name="Morowitz M.J."/>
            <person name="Banfield J.F."/>
        </authorList>
    </citation>
    <scope>NUCLEOTIDE SEQUENCE [LARGE SCALE GENOMIC DNA]</scope>
    <source>
        <strain evidence="2">DORA_11</strain>
    </source>
</reference>
<evidence type="ECO:0000313" key="1">
    <source>
        <dbReference type="EMBL" id="ETI97257.1"/>
    </source>
</evidence>
<sequence length="60" mass="6903">MQLMQNFLLRLNVFPPFNGLMERRLAIYTTRTPVETFTSPCVGLIIISPFNTAVNYIEPL</sequence>
<dbReference type="AlphaFoldDB" id="W1UU80"/>
<name>W1UU80_9FIRM</name>
<gene>
    <name evidence="1" type="ORF">Q619_VDC00599G0024</name>
</gene>
<proteinExistence type="predicted"/>
<dbReference type="EMBL" id="AZMJ01000599">
    <property type="protein sequence ID" value="ETI97257.1"/>
    <property type="molecule type" value="Genomic_DNA"/>
</dbReference>
<organism evidence="1 2">
    <name type="scientific">Veillonella dispar DORA_11</name>
    <dbReference type="NCBI Taxonomy" id="1403949"/>
    <lineage>
        <taxon>Bacteria</taxon>
        <taxon>Bacillati</taxon>
        <taxon>Bacillota</taxon>
        <taxon>Negativicutes</taxon>
        <taxon>Veillonellales</taxon>
        <taxon>Veillonellaceae</taxon>
        <taxon>Veillonella</taxon>
    </lineage>
</organism>
<protein>
    <submittedName>
        <fullName evidence="1">Uncharacterized protein</fullName>
    </submittedName>
</protein>
<dbReference type="Proteomes" id="UP000018855">
    <property type="component" value="Unassembled WGS sequence"/>
</dbReference>
<comment type="caution">
    <text evidence="1">The sequence shown here is derived from an EMBL/GenBank/DDBJ whole genome shotgun (WGS) entry which is preliminary data.</text>
</comment>
<evidence type="ECO:0000313" key="2">
    <source>
        <dbReference type="Proteomes" id="UP000018855"/>
    </source>
</evidence>